<dbReference type="RefSeq" id="WP_317070934.1">
    <property type="nucleotide sequence ID" value="NZ_JAWHVN010000027.1"/>
</dbReference>
<accession>A0ABD5GP34</accession>
<reference evidence="1 2" key="1">
    <citation type="submission" date="2023-10" db="EMBL/GenBank/DDBJ databases">
        <title>Production of high quality cheese from raw caw milk (raw cheese).</title>
        <authorList>
            <person name="Samouris G."/>
        </authorList>
    </citation>
    <scope>NUCLEOTIDE SEQUENCE [LARGE SCALE GENOMIC DNA]</scope>
    <source>
        <strain evidence="1 2">MRS-5</strain>
    </source>
</reference>
<evidence type="ECO:0008006" key="3">
    <source>
        <dbReference type="Google" id="ProtNLM"/>
    </source>
</evidence>
<organism evidence="1 2">
    <name type="scientific">Lactococcus lactis</name>
    <dbReference type="NCBI Taxonomy" id="1358"/>
    <lineage>
        <taxon>Bacteria</taxon>
        <taxon>Bacillati</taxon>
        <taxon>Bacillota</taxon>
        <taxon>Bacilli</taxon>
        <taxon>Lactobacillales</taxon>
        <taxon>Streptococcaceae</taxon>
        <taxon>Lactococcus</taxon>
    </lineage>
</organism>
<protein>
    <recommendedName>
        <fullName evidence="3">Phage protein</fullName>
    </recommendedName>
</protein>
<gene>
    <name evidence="1" type="ORF">RZO27_07470</name>
</gene>
<evidence type="ECO:0000313" key="1">
    <source>
        <dbReference type="EMBL" id="MDV2618968.1"/>
    </source>
</evidence>
<dbReference type="AlphaFoldDB" id="A0ABD5GP34"/>
<name>A0ABD5GP34_9LACT</name>
<sequence>MAEKSVRVTISKDNKTTELTLRGATIKDFENIFFAVQKQMESCEKRKINTTQSAVSK</sequence>
<comment type="caution">
    <text evidence="1">The sequence shown here is derived from an EMBL/GenBank/DDBJ whole genome shotgun (WGS) entry which is preliminary data.</text>
</comment>
<proteinExistence type="predicted"/>
<dbReference type="EMBL" id="JAWHVN010000027">
    <property type="protein sequence ID" value="MDV2618968.1"/>
    <property type="molecule type" value="Genomic_DNA"/>
</dbReference>
<dbReference type="Proteomes" id="UP001186159">
    <property type="component" value="Unassembled WGS sequence"/>
</dbReference>
<evidence type="ECO:0000313" key="2">
    <source>
        <dbReference type="Proteomes" id="UP001186159"/>
    </source>
</evidence>